<dbReference type="STRING" id="1641165.XM38_09670"/>
<dbReference type="InterPro" id="IPR024047">
    <property type="entry name" value="MM3350-like_sf"/>
</dbReference>
<keyword evidence="4" id="KW-1185">Reference proteome</keyword>
<evidence type="ECO:0000313" key="4">
    <source>
        <dbReference type="Proteomes" id="UP000191901"/>
    </source>
</evidence>
<protein>
    <recommendedName>
        <fullName evidence="2">Plasmid pRiA4b Orf3-like domain-containing protein</fullName>
    </recommendedName>
</protein>
<accession>A0A1Z3HRM1</accession>
<dbReference type="SUPFAM" id="SSF159941">
    <property type="entry name" value="MM3350-like"/>
    <property type="match status" value="1"/>
</dbReference>
<organism evidence="3 4">
    <name type="scientific">Halomicronema hongdechloris C2206</name>
    <dbReference type="NCBI Taxonomy" id="1641165"/>
    <lineage>
        <taxon>Bacteria</taxon>
        <taxon>Bacillati</taxon>
        <taxon>Cyanobacteriota</taxon>
        <taxon>Cyanophyceae</taxon>
        <taxon>Nodosilineales</taxon>
        <taxon>Nodosilineaceae</taxon>
        <taxon>Halomicronema</taxon>
    </lineage>
</organism>
<sequence>MAFDIRRLDGLDYDDAEPLLEDYIIEAVEAFANSATGKAHIERFPEGGDWIGTFIEMAYLYGGFTLSKMTKANAQEVMEYILPRKLTLLDPSDTDGAIDELVAFWRFLAKTYRLRSAHAIAAYLQSIADKFPQWMFDPARGGMAKNFMMQGLQAGYDMTTQEGLETFQAEYNRNLPAQSSTPAGMLDIPIPMDTPPADMKAVFDQLGLELPEVGQPVNLKALAEQFLGVLEQLDPAEAEQLIASMEDDLDDLDDASIEAPPSAAAGGQSTDLRTLLLQDSFNQDIPLTEAEQALLRDTTISETGPGTILQDFQTTLDFIGADGVPVSGKLQHLSLKLLGELNGQLSHPIAIDLKRPQQKSYPNIHGLYLLLRATGITEVVAKGKQLRLRLHPDVYASWQQLTPAERYFTLLEAWFLRSHPEMLGEERSGPFTMGDRCLKVWPTLHQKTNQTFPDYGRQDILAYWPGFYNIALMEMFGFVELTHGKPDPGKGWRLKKLMPCNWGNALMKLLFNAHMAVGLQWPSAMDATQPFGDLQPILQPYFPDWQQNLAVPSYPFRPGRHIFKVSLGNIWRRIGISGEATLADLSQVILNSVGFDRDHLDQFTYKSPTGRTVEVMHPGFTYDEGLPTTVEVLIGSLPLSEGGTMEYLFDFGDCWRFQVQLEAIDPEADSEAPPASRKTKPAKKRRAKKQRPVGEVLAAHGEAPEQYPVYEDEW</sequence>
<dbReference type="EMBL" id="CP021983">
    <property type="protein sequence ID" value="ASC72969.1"/>
    <property type="molecule type" value="Genomic_DNA"/>
</dbReference>
<evidence type="ECO:0000313" key="3">
    <source>
        <dbReference type="EMBL" id="ASC72969.1"/>
    </source>
</evidence>
<feature type="region of interest" description="Disordered" evidence="1">
    <location>
        <begin position="666"/>
        <end position="714"/>
    </location>
</feature>
<proteinExistence type="predicted"/>
<reference evidence="3 4" key="1">
    <citation type="journal article" date="2016" name="Biochim. Biophys. Acta">
        <title>Characterization of red-shifted phycobilisomes isolated from the chlorophyll f-containing cyanobacterium Halomicronema hongdechloris.</title>
        <authorList>
            <person name="Li Y."/>
            <person name="Lin Y."/>
            <person name="Garvey C.J."/>
            <person name="Birch D."/>
            <person name="Corkery R.W."/>
            <person name="Loughlin P.C."/>
            <person name="Scheer H."/>
            <person name="Willows R.D."/>
            <person name="Chen M."/>
        </authorList>
    </citation>
    <scope>NUCLEOTIDE SEQUENCE [LARGE SCALE GENOMIC DNA]</scope>
    <source>
        <strain evidence="3 4">C2206</strain>
    </source>
</reference>
<dbReference type="InterPro" id="IPR012912">
    <property type="entry name" value="Plasmid_pRiA4b_Orf3-like"/>
</dbReference>
<feature type="domain" description="Plasmid pRiA4b Orf3-like" evidence="2">
    <location>
        <begin position="569"/>
        <end position="671"/>
    </location>
</feature>
<dbReference type="RefSeq" id="WP_080808244.1">
    <property type="nucleotide sequence ID" value="NZ_CP021983.2"/>
</dbReference>
<dbReference type="OrthoDB" id="9801392at2"/>
<name>A0A1Z3HRM1_9CYAN</name>
<evidence type="ECO:0000256" key="1">
    <source>
        <dbReference type="SAM" id="MobiDB-lite"/>
    </source>
</evidence>
<dbReference type="Pfam" id="PF07929">
    <property type="entry name" value="PRiA4_ORF3"/>
    <property type="match status" value="1"/>
</dbReference>
<dbReference type="KEGG" id="hhg:XM38_039290"/>
<feature type="compositionally biased region" description="Basic residues" evidence="1">
    <location>
        <begin position="677"/>
        <end position="691"/>
    </location>
</feature>
<evidence type="ECO:0000259" key="2">
    <source>
        <dbReference type="Pfam" id="PF07929"/>
    </source>
</evidence>
<dbReference type="Gene3D" id="3.10.290.30">
    <property type="entry name" value="MM3350-like"/>
    <property type="match status" value="1"/>
</dbReference>
<dbReference type="Proteomes" id="UP000191901">
    <property type="component" value="Chromosome"/>
</dbReference>
<dbReference type="AlphaFoldDB" id="A0A1Z3HRM1"/>
<gene>
    <name evidence="3" type="ORF">XM38_039290</name>
</gene>